<comment type="similarity">
    <text evidence="3">Belongs to the RBT5 family.</text>
</comment>
<feature type="region of interest" description="Disordered" evidence="16">
    <location>
        <begin position="92"/>
        <end position="140"/>
    </location>
</feature>
<feature type="signal peptide" evidence="17">
    <location>
        <begin position="1"/>
        <end position="19"/>
    </location>
</feature>
<name>A0A6A5TP14_9PLEO</name>
<dbReference type="OrthoDB" id="3065412at2759"/>
<evidence type="ECO:0000256" key="17">
    <source>
        <dbReference type="SAM" id="SignalP"/>
    </source>
</evidence>
<keyword evidence="5" id="KW-0964">Secreted</keyword>
<evidence type="ECO:0000256" key="9">
    <source>
        <dbReference type="ARBA" id="ARBA00022729"/>
    </source>
</evidence>
<keyword evidence="9 17" id="KW-0732">Signal</keyword>
<evidence type="ECO:0000313" key="20">
    <source>
        <dbReference type="Proteomes" id="UP000800035"/>
    </source>
</evidence>
<dbReference type="Pfam" id="PF05730">
    <property type="entry name" value="CFEM"/>
    <property type="match status" value="1"/>
</dbReference>
<evidence type="ECO:0000256" key="14">
    <source>
        <dbReference type="ARBA" id="ARBA00023288"/>
    </source>
</evidence>
<dbReference type="GO" id="GO:0098552">
    <property type="term" value="C:side of membrane"/>
    <property type="evidence" value="ECO:0007669"/>
    <property type="project" value="UniProtKB-KW"/>
</dbReference>
<feature type="domain" description="CFEM" evidence="18">
    <location>
        <begin position="1"/>
        <end position="108"/>
    </location>
</feature>
<protein>
    <recommendedName>
        <fullName evidence="18">CFEM domain-containing protein</fullName>
    </recommendedName>
</protein>
<dbReference type="PROSITE" id="PS52012">
    <property type="entry name" value="CFEM"/>
    <property type="match status" value="1"/>
</dbReference>
<evidence type="ECO:0000256" key="7">
    <source>
        <dbReference type="ARBA" id="ARBA00022622"/>
    </source>
</evidence>
<evidence type="ECO:0000256" key="5">
    <source>
        <dbReference type="ARBA" id="ARBA00022525"/>
    </source>
</evidence>
<keyword evidence="4" id="KW-1003">Cell membrane</keyword>
<dbReference type="AlphaFoldDB" id="A0A6A5TP14"/>
<sequence length="167" mass="15894">MRFTVVATLATTLGSLAVAQLGNLPKCAQDCFGSSLGSCSQLDFKCVCGNSTLISSLSCCVAQTCTREEQDSTIQLAVSLCKQVGVNVPTSASCASSTPASTPAPSSSSGAGNATNATASTSAASGGATPTGSAAGVGSSSPAAGVPMATAGAVGLAMGIAGMVFAL</sequence>
<evidence type="ECO:0000256" key="12">
    <source>
        <dbReference type="ARBA" id="ARBA00023157"/>
    </source>
</evidence>
<evidence type="ECO:0000256" key="15">
    <source>
        <dbReference type="PROSITE-ProRule" id="PRU01356"/>
    </source>
</evidence>
<feature type="disulfide bond" evidence="15">
    <location>
        <begin position="48"/>
        <end position="81"/>
    </location>
</feature>
<proteinExistence type="inferred from homology"/>
<keyword evidence="20" id="KW-1185">Reference proteome</keyword>
<evidence type="ECO:0000259" key="18">
    <source>
        <dbReference type="PROSITE" id="PS52012"/>
    </source>
</evidence>
<keyword evidence="11" id="KW-0472">Membrane</keyword>
<organism evidence="19 20">
    <name type="scientific">Byssothecium circinans</name>
    <dbReference type="NCBI Taxonomy" id="147558"/>
    <lineage>
        <taxon>Eukaryota</taxon>
        <taxon>Fungi</taxon>
        <taxon>Dikarya</taxon>
        <taxon>Ascomycota</taxon>
        <taxon>Pezizomycotina</taxon>
        <taxon>Dothideomycetes</taxon>
        <taxon>Pleosporomycetidae</taxon>
        <taxon>Pleosporales</taxon>
        <taxon>Massarineae</taxon>
        <taxon>Massarinaceae</taxon>
        <taxon>Byssothecium</taxon>
    </lineage>
</organism>
<keyword evidence="8 15" id="KW-0479">Metal-binding</keyword>
<evidence type="ECO:0000256" key="10">
    <source>
        <dbReference type="ARBA" id="ARBA00023004"/>
    </source>
</evidence>
<accession>A0A6A5TP14</accession>
<feature type="disulfide bond" evidence="15">
    <location>
        <begin position="39"/>
        <end position="46"/>
    </location>
</feature>
<keyword evidence="6 15" id="KW-0349">Heme</keyword>
<dbReference type="EMBL" id="ML977023">
    <property type="protein sequence ID" value="KAF1950677.1"/>
    <property type="molecule type" value="Genomic_DNA"/>
</dbReference>
<keyword evidence="10 15" id="KW-0408">Iron</keyword>
<dbReference type="SMART" id="SM00747">
    <property type="entry name" value="CFEM"/>
    <property type="match status" value="1"/>
</dbReference>
<keyword evidence="12 15" id="KW-1015">Disulfide bond</keyword>
<comment type="caution">
    <text evidence="15">Lacks conserved residue(s) required for the propagation of feature annotation.</text>
</comment>
<feature type="chain" id="PRO_5025595288" description="CFEM domain-containing protein" evidence="17">
    <location>
        <begin position="20"/>
        <end position="167"/>
    </location>
</feature>
<evidence type="ECO:0000256" key="6">
    <source>
        <dbReference type="ARBA" id="ARBA00022617"/>
    </source>
</evidence>
<evidence type="ECO:0000256" key="1">
    <source>
        <dbReference type="ARBA" id="ARBA00004609"/>
    </source>
</evidence>
<evidence type="ECO:0000256" key="8">
    <source>
        <dbReference type="ARBA" id="ARBA00022723"/>
    </source>
</evidence>
<evidence type="ECO:0000256" key="16">
    <source>
        <dbReference type="SAM" id="MobiDB-lite"/>
    </source>
</evidence>
<evidence type="ECO:0000256" key="3">
    <source>
        <dbReference type="ARBA" id="ARBA00010031"/>
    </source>
</evidence>
<evidence type="ECO:0000256" key="13">
    <source>
        <dbReference type="ARBA" id="ARBA00023180"/>
    </source>
</evidence>
<evidence type="ECO:0000313" key="19">
    <source>
        <dbReference type="EMBL" id="KAF1950677.1"/>
    </source>
</evidence>
<dbReference type="GO" id="GO:0005886">
    <property type="term" value="C:plasma membrane"/>
    <property type="evidence" value="ECO:0007669"/>
    <property type="project" value="UniProtKB-SubCell"/>
</dbReference>
<dbReference type="PANTHER" id="PTHR37928">
    <property type="entry name" value="CFEM DOMAIN PROTEIN (AFU_ORTHOLOGUE AFUA_6G14090)"/>
    <property type="match status" value="1"/>
</dbReference>
<dbReference type="PANTHER" id="PTHR37928:SF2">
    <property type="entry name" value="GPI ANCHORED CFEM DOMAIN PROTEIN (AFU_ORTHOLOGUE AFUA_6G10580)"/>
    <property type="match status" value="1"/>
</dbReference>
<feature type="binding site" description="axial binding residue" evidence="15">
    <location>
        <position position="43"/>
    </location>
    <ligand>
        <name>heme</name>
        <dbReference type="ChEBI" id="CHEBI:30413"/>
    </ligand>
    <ligandPart>
        <name>Fe</name>
        <dbReference type="ChEBI" id="CHEBI:18248"/>
    </ligandPart>
</feature>
<keyword evidence="13" id="KW-0325">Glycoprotein</keyword>
<gene>
    <name evidence="19" type="ORF">CC80DRAFT_597947</name>
</gene>
<evidence type="ECO:0000256" key="2">
    <source>
        <dbReference type="ARBA" id="ARBA00004613"/>
    </source>
</evidence>
<evidence type="ECO:0000256" key="11">
    <source>
        <dbReference type="ARBA" id="ARBA00023136"/>
    </source>
</evidence>
<evidence type="ECO:0000256" key="4">
    <source>
        <dbReference type="ARBA" id="ARBA00022475"/>
    </source>
</evidence>
<dbReference type="GO" id="GO:0046872">
    <property type="term" value="F:metal ion binding"/>
    <property type="evidence" value="ECO:0007669"/>
    <property type="project" value="UniProtKB-UniRule"/>
</dbReference>
<dbReference type="InterPro" id="IPR008427">
    <property type="entry name" value="Extracellular_membr_CFEM_dom"/>
</dbReference>
<dbReference type="GO" id="GO:0005576">
    <property type="term" value="C:extracellular region"/>
    <property type="evidence" value="ECO:0007669"/>
    <property type="project" value="UniProtKB-SubCell"/>
</dbReference>
<reference evidence="19" key="1">
    <citation type="journal article" date="2020" name="Stud. Mycol.">
        <title>101 Dothideomycetes genomes: a test case for predicting lifestyles and emergence of pathogens.</title>
        <authorList>
            <person name="Haridas S."/>
            <person name="Albert R."/>
            <person name="Binder M."/>
            <person name="Bloem J."/>
            <person name="Labutti K."/>
            <person name="Salamov A."/>
            <person name="Andreopoulos B."/>
            <person name="Baker S."/>
            <person name="Barry K."/>
            <person name="Bills G."/>
            <person name="Bluhm B."/>
            <person name="Cannon C."/>
            <person name="Castanera R."/>
            <person name="Culley D."/>
            <person name="Daum C."/>
            <person name="Ezra D."/>
            <person name="Gonzalez J."/>
            <person name="Henrissat B."/>
            <person name="Kuo A."/>
            <person name="Liang C."/>
            <person name="Lipzen A."/>
            <person name="Lutzoni F."/>
            <person name="Magnuson J."/>
            <person name="Mondo S."/>
            <person name="Nolan M."/>
            <person name="Ohm R."/>
            <person name="Pangilinan J."/>
            <person name="Park H.-J."/>
            <person name="Ramirez L."/>
            <person name="Alfaro M."/>
            <person name="Sun H."/>
            <person name="Tritt A."/>
            <person name="Yoshinaga Y."/>
            <person name="Zwiers L.-H."/>
            <person name="Turgeon B."/>
            <person name="Goodwin S."/>
            <person name="Spatafora J."/>
            <person name="Crous P."/>
            <person name="Grigoriev I."/>
        </authorList>
    </citation>
    <scope>NUCLEOTIDE SEQUENCE</scope>
    <source>
        <strain evidence="19">CBS 675.92</strain>
    </source>
</reference>
<dbReference type="Proteomes" id="UP000800035">
    <property type="component" value="Unassembled WGS sequence"/>
</dbReference>
<keyword evidence="14" id="KW-0449">Lipoprotein</keyword>
<dbReference type="InterPro" id="IPR051735">
    <property type="entry name" value="CFEM_domain"/>
</dbReference>
<keyword evidence="7" id="KW-0336">GPI-anchor</keyword>
<comment type="subcellular location">
    <subcellularLocation>
        <location evidence="1">Cell membrane</location>
        <topology evidence="1">Lipid-anchor</topology>
        <topology evidence="1">GPI-anchor</topology>
    </subcellularLocation>
    <subcellularLocation>
        <location evidence="2">Secreted</location>
    </subcellularLocation>
</comment>